<feature type="region of interest" description="Disordered" evidence="1">
    <location>
        <begin position="555"/>
        <end position="592"/>
    </location>
</feature>
<accession>A0A6S7ETX2</accession>
<gene>
    <name evidence="2" type="ORF">LMG26858_05859</name>
</gene>
<name>A0A6S7ETX2_9BURK</name>
<evidence type="ECO:0000313" key="2">
    <source>
        <dbReference type="EMBL" id="CAB3926385.1"/>
    </source>
</evidence>
<organism evidence="2 3">
    <name type="scientific">Achromobacter anxifer</name>
    <dbReference type="NCBI Taxonomy" id="1287737"/>
    <lineage>
        <taxon>Bacteria</taxon>
        <taxon>Pseudomonadati</taxon>
        <taxon>Pseudomonadota</taxon>
        <taxon>Betaproteobacteria</taxon>
        <taxon>Burkholderiales</taxon>
        <taxon>Alcaligenaceae</taxon>
        <taxon>Achromobacter</taxon>
    </lineage>
</organism>
<sequence length="678" mass="70627">MPSPSSARVELAGPVVAIRFEPVGSARGRLYAGHEWGLFLDGPAVERLASSRVPSGLQDRIPSLAIAAHWRPAGTVPHVDIDYRGKAQVPDPFAGDVDGTLGCDFSLTPTITKFLRTMVRWSLHINLGGLVPGFIDNMVEDRIADAMDPAKFGGTPAGKQAFYIDSPLPELAFGGARCVYASVMAAPEGMTLGGPVRLPADPGKDILQPSVHPFGLPSRLDICSILAKTGSGAPSKTVTLDQVSTGGSVWMEGCGAFCDVEVVAPGSWITTYMSRPQSGTVDETQQIDVTVPSAIAQGINEPVRFIVRTARGVRLIDLGTPPDVELDANGHVTNAHVSYIDNCLYIPVGDHDGYGINWGRGHGLNQSMRPPPLETPDWQSYLGKTSGLDVQMVSLHGLEPGELIQYRSRDHAVEVTADSNGRAVVPVLRPLSAQQEPASLIRVNRRSIAGHFEVQAAVLAGQASVPAAGAHRLDVAAGGGAVLTTQLRDQVSVHEIGRLNTVTLLRRETLNIPGAASPLPAHAASANLAGMAALNPQPLPPGGAASLGRQRLSPGAAVSLNPQPLPPGAAVSLNPQPLPPGGEVSLNPQPLPPGEPGRALQAALPGLVSLWRVPGFADAPVALARMADGSTLVVELGAQGAVRVAGTFRGPIGEMSGAGDWASAPAAGRVALYRVRRG</sequence>
<proteinExistence type="predicted"/>
<dbReference type="EMBL" id="CADILG010000078">
    <property type="protein sequence ID" value="CAB3926385.1"/>
    <property type="molecule type" value="Genomic_DNA"/>
</dbReference>
<dbReference type="Proteomes" id="UP000494117">
    <property type="component" value="Unassembled WGS sequence"/>
</dbReference>
<evidence type="ECO:0000256" key="1">
    <source>
        <dbReference type="SAM" id="MobiDB-lite"/>
    </source>
</evidence>
<reference evidence="2 3" key="1">
    <citation type="submission" date="2020-04" db="EMBL/GenBank/DDBJ databases">
        <authorList>
            <person name="De Canck E."/>
        </authorList>
    </citation>
    <scope>NUCLEOTIDE SEQUENCE [LARGE SCALE GENOMIC DNA]</scope>
    <source>
        <strain evidence="2 3">LMG 26858</strain>
    </source>
</reference>
<dbReference type="AlphaFoldDB" id="A0A6S7ETX2"/>
<protein>
    <submittedName>
        <fullName evidence="2">Uncharacterized protein</fullName>
    </submittedName>
</protein>
<keyword evidence="3" id="KW-1185">Reference proteome</keyword>
<evidence type="ECO:0000313" key="3">
    <source>
        <dbReference type="Proteomes" id="UP000494117"/>
    </source>
</evidence>